<dbReference type="GO" id="GO:0045892">
    <property type="term" value="P:negative regulation of DNA-templated transcription"/>
    <property type="evidence" value="ECO:0007669"/>
    <property type="project" value="InterPro"/>
</dbReference>
<evidence type="ECO:0000256" key="3">
    <source>
        <dbReference type="ARBA" id="ARBA00023163"/>
    </source>
</evidence>
<accession>A0A6G3TDJ9</accession>
<proteinExistence type="predicted"/>
<dbReference type="Gene3D" id="1.10.10.10">
    <property type="entry name" value="Winged helix-like DNA-binding domain superfamily/Winged helix DNA-binding domain"/>
    <property type="match status" value="1"/>
</dbReference>
<keyword evidence="3" id="KW-0804">Transcription</keyword>
<gene>
    <name evidence="5" type="ORF">G3I66_16235</name>
</gene>
<dbReference type="InterPro" id="IPR036388">
    <property type="entry name" value="WH-like_DNA-bd_sf"/>
</dbReference>
<dbReference type="GO" id="GO:0003677">
    <property type="term" value="F:DNA binding"/>
    <property type="evidence" value="ECO:0007669"/>
    <property type="project" value="UniProtKB-KW"/>
</dbReference>
<protein>
    <submittedName>
        <fullName evidence="5">BlaI/MecI/CopY family transcriptional regulator</fullName>
    </submittedName>
</protein>
<evidence type="ECO:0000313" key="6">
    <source>
        <dbReference type="Proteomes" id="UP000475666"/>
    </source>
</evidence>
<dbReference type="InterPro" id="IPR005650">
    <property type="entry name" value="BlaI_family"/>
</dbReference>
<dbReference type="Proteomes" id="UP000475666">
    <property type="component" value="Unassembled WGS sequence"/>
</dbReference>
<evidence type="ECO:0000256" key="4">
    <source>
        <dbReference type="SAM" id="MobiDB-lite"/>
    </source>
</evidence>
<keyword evidence="2" id="KW-0238">DNA-binding</keyword>
<evidence type="ECO:0000313" key="5">
    <source>
        <dbReference type="EMBL" id="NEC34704.1"/>
    </source>
</evidence>
<feature type="region of interest" description="Disordered" evidence="4">
    <location>
        <begin position="42"/>
        <end position="93"/>
    </location>
</feature>
<sequence>MEQAASDLEENRHQQQDLITRLDVLRQEEELLLSILSLAEDSAKVPEQAQGEEAPLSHVVSEGSARQVTGARPMRSGAKPSGKGGRRPGKERRPLLKDLLLDLLKGHVEPRHAAELREELLARHPERVPTPQVVRNTLEGLVAKGTVERHKQGRSVMYTVVTSGDE</sequence>
<evidence type="ECO:0000256" key="2">
    <source>
        <dbReference type="ARBA" id="ARBA00023125"/>
    </source>
</evidence>
<keyword evidence="1" id="KW-0805">Transcription regulation</keyword>
<dbReference type="Pfam" id="PF03965">
    <property type="entry name" value="Penicillinase_R"/>
    <property type="match status" value="1"/>
</dbReference>
<name>A0A6G3TDJ9_9ACTN</name>
<evidence type="ECO:0000256" key="1">
    <source>
        <dbReference type="ARBA" id="ARBA00023015"/>
    </source>
</evidence>
<organism evidence="5 6">
    <name type="scientific">Streptomyces rubrogriseus</name>
    <dbReference type="NCBI Taxonomy" id="194673"/>
    <lineage>
        <taxon>Bacteria</taxon>
        <taxon>Bacillati</taxon>
        <taxon>Actinomycetota</taxon>
        <taxon>Actinomycetes</taxon>
        <taxon>Kitasatosporales</taxon>
        <taxon>Streptomycetaceae</taxon>
        <taxon>Streptomyces</taxon>
        <taxon>Streptomyces violaceoruber group</taxon>
    </lineage>
</organism>
<dbReference type="RefSeq" id="WP_164275015.1">
    <property type="nucleotide sequence ID" value="NZ_JAAGMQ010000458.1"/>
</dbReference>
<comment type="caution">
    <text evidence="5">The sequence shown here is derived from an EMBL/GenBank/DDBJ whole genome shotgun (WGS) entry which is preliminary data.</text>
</comment>
<dbReference type="AlphaFoldDB" id="A0A6G3TDJ9"/>
<reference evidence="5 6" key="1">
    <citation type="submission" date="2020-01" db="EMBL/GenBank/DDBJ databases">
        <title>Insect and environment-associated Actinomycetes.</title>
        <authorList>
            <person name="Currrie C."/>
            <person name="Chevrette M."/>
            <person name="Carlson C."/>
            <person name="Stubbendieck R."/>
            <person name="Wendt-Pienkowski E."/>
        </authorList>
    </citation>
    <scope>NUCLEOTIDE SEQUENCE [LARGE SCALE GENOMIC DNA]</scope>
    <source>
        <strain evidence="5 6">SID7739</strain>
    </source>
</reference>
<dbReference type="EMBL" id="JAAGMQ010000458">
    <property type="protein sequence ID" value="NEC34704.1"/>
    <property type="molecule type" value="Genomic_DNA"/>
</dbReference>